<dbReference type="GeneTree" id="ENSGT00980000199713"/>
<reference evidence="3" key="2">
    <citation type="submission" date="2025-08" db="UniProtKB">
        <authorList>
            <consortium name="Ensembl"/>
        </authorList>
    </citation>
    <scope>IDENTIFICATION</scope>
</reference>
<reference evidence="3 4" key="1">
    <citation type="submission" date="2020-06" db="EMBL/GenBank/DDBJ databases">
        <authorList>
            <consortium name="Wellcome Sanger Institute Data Sharing"/>
        </authorList>
    </citation>
    <scope>NUCLEOTIDE SEQUENCE [LARGE SCALE GENOMIC DNA]</scope>
</reference>
<dbReference type="InterPro" id="IPR039995">
    <property type="entry name" value="PEX39"/>
</dbReference>
<feature type="region of interest" description="Disordered" evidence="1">
    <location>
        <begin position="101"/>
        <end position="143"/>
    </location>
</feature>
<evidence type="ECO:0000259" key="2">
    <source>
        <dbReference type="Pfam" id="PF17733"/>
    </source>
</evidence>
<reference evidence="3" key="3">
    <citation type="submission" date="2025-09" db="UniProtKB">
        <authorList>
            <consortium name="Ensembl"/>
        </authorList>
    </citation>
    <scope>IDENTIFICATION</scope>
</reference>
<dbReference type="PANTHER" id="PTHR40657:SF1">
    <property type="entry name" value="RIKEN CDNA 2310039H08 GENE"/>
    <property type="match status" value="1"/>
</dbReference>
<name>A0AAY4E5F1_9TELE</name>
<organism evidence="3 4">
    <name type="scientific">Denticeps clupeoides</name>
    <name type="common">denticle herring</name>
    <dbReference type="NCBI Taxonomy" id="299321"/>
    <lineage>
        <taxon>Eukaryota</taxon>
        <taxon>Metazoa</taxon>
        <taxon>Chordata</taxon>
        <taxon>Craniata</taxon>
        <taxon>Vertebrata</taxon>
        <taxon>Euteleostomi</taxon>
        <taxon>Actinopterygii</taxon>
        <taxon>Neopterygii</taxon>
        <taxon>Teleostei</taxon>
        <taxon>Clupei</taxon>
        <taxon>Clupeiformes</taxon>
        <taxon>Denticipitoidei</taxon>
        <taxon>Denticipitidae</taxon>
        <taxon>Denticeps</taxon>
    </lineage>
</organism>
<proteinExistence type="predicted"/>
<keyword evidence="4" id="KW-1185">Reference proteome</keyword>
<protein>
    <recommendedName>
        <fullName evidence="2">Peroxisomal membrane protein PEX14-like KPWE domain-containing protein</fullName>
    </recommendedName>
</protein>
<dbReference type="AlphaFoldDB" id="A0AAY4E5F1"/>
<evidence type="ECO:0000256" key="1">
    <source>
        <dbReference type="SAM" id="MobiDB-lite"/>
    </source>
</evidence>
<dbReference type="Pfam" id="PF17733">
    <property type="entry name" value="KPWE_dom"/>
    <property type="match status" value="1"/>
</dbReference>
<dbReference type="PANTHER" id="PTHR40657">
    <property type="entry name" value="HYPOTHETICAL PROTEIN LOC681367"/>
    <property type="match status" value="1"/>
</dbReference>
<evidence type="ECO:0000313" key="4">
    <source>
        <dbReference type="Proteomes" id="UP000694580"/>
    </source>
</evidence>
<feature type="domain" description="Peroxisomal membrane protein PEX14-like KPWE" evidence="2">
    <location>
        <begin position="22"/>
        <end position="68"/>
    </location>
</feature>
<dbReference type="InterPro" id="IPR040554">
    <property type="entry name" value="KPWE_PEX14_dom"/>
</dbReference>
<sequence>RKWSLCTSASVPLTSRAMQLSSPLSFAEVFRRVQAGEEVPGLQELDVRPCHSAPTVSRLSRVSKPWEKGSETSQIPTKPVHIQFLPSTCALPPRIRGCHRSEGYDRGSRWSWRKPSTLPSGGTNPTGLLQDGQSGRRCSHWRH</sequence>
<dbReference type="Proteomes" id="UP000694580">
    <property type="component" value="Chromosome 10"/>
</dbReference>
<accession>A0AAY4E5F1</accession>
<feature type="region of interest" description="Disordered" evidence="1">
    <location>
        <begin position="54"/>
        <end position="77"/>
    </location>
</feature>
<feature type="compositionally biased region" description="Polar residues" evidence="1">
    <location>
        <begin position="117"/>
        <end position="133"/>
    </location>
</feature>
<evidence type="ECO:0000313" key="3">
    <source>
        <dbReference type="Ensembl" id="ENSDCDP00010052464.1"/>
    </source>
</evidence>
<dbReference type="Ensembl" id="ENSDCDT00010062948.1">
    <property type="protein sequence ID" value="ENSDCDP00010052464.1"/>
    <property type="gene ID" value="ENSDCDG00010030674.1"/>
</dbReference>